<evidence type="ECO:0000313" key="7">
    <source>
        <dbReference type="Proteomes" id="UP000181884"/>
    </source>
</evidence>
<comment type="subcellular location">
    <subcellularLocation>
        <location evidence="1">Membrane</location>
        <topology evidence="1">Multi-pass membrane protein</topology>
    </subcellularLocation>
</comment>
<dbReference type="Proteomes" id="UP000181884">
    <property type="component" value="Unassembled WGS sequence"/>
</dbReference>
<dbReference type="STRING" id="214095.RU97_GL002169"/>
<evidence type="ECO:0000256" key="5">
    <source>
        <dbReference type="SAM" id="Phobius"/>
    </source>
</evidence>
<feature type="transmembrane region" description="Helical" evidence="5">
    <location>
        <begin position="180"/>
        <end position="200"/>
    </location>
</feature>
<accession>A0A1L8RE96</accession>
<dbReference type="GO" id="GO:0016020">
    <property type="term" value="C:membrane"/>
    <property type="evidence" value="ECO:0007669"/>
    <property type="project" value="UniProtKB-SubCell"/>
</dbReference>
<dbReference type="Gene3D" id="1.10.3080.10">
    <property type="entry name" value="Clc chloride channel"/>
    <property type="match status" value="1"/>
</dbReference>
<dbReference type="AlphaFoldDB" id="A0A1L8RE96"/>
<protein>
    <submittedName>
        <fullName evidence="6">Voltage-gated chloride channel protein</fullName>
    </submittedName>
</protein>
<keyword evidence="4 5" id="KW-0472">Membrane</keyword>
<evidence type="ECO:0000256" key="3">
    <source>
        <dbReference type="ARBA" id="ARBA00022989"/>
    </source>
</evidence>
<gene>
    <name evidence="6" type="ORF">RU97_GL002169</name>
</gene>
<dbReference type="PRINTS" id="PR00762">
    <property type="entry name" value="CLCHANNEL"/>
</dbReference>
<evidence type="ECO:0000313" key="6">
    <source>
        <dbReference type="EMBL" id="OJG18096.1"/>
    </source>
</evidence>
<feature type="transmembrane region" description="Helical" evidence="5">
    <location>
        <begin position="45"/>
        <end position="65"/>
    </location>
</feature>
<evidence type="ECO:0000256" key="4">
    <source>
        <dbReference type="ARBA" id="ARBA00023136"/>
    </source>
</evidence>
<dbReference type="EMBL" id="JXKH01000005">
    <property type="protein sequence ID" value="OJG18096.1"/>
    <property type="molecule type" value="Genomic_DNA"/>
</dbReference>
<dbReference type="RefSeq" id="WP_067393519.1">
    <property type="nucleotide sequence ID" value="NZ_JXKH01000005.1"/>
</dbReference>
<feature type="transmembrane region" description="Helical" evidence="5">
    <location>
        <begin position="143"/>
        <end position="168"/>
    </location>
</feature>
<dbReference type="InterPro" id="IPR050368">
    <property type="entry name" value="ClC-type_chloride_channel"/>
</dbReference>
<dbReference type="InterPro" id="IPR001807">
    <property type="entry name" value="ClC"/>
</dbReference>
<dbReference type="InterPro" id="IPR014743">
    <property type="entry name" value="Cl-channel_core"/>
</dbReference>
<keyword evidence="7" id="KW-1185">Reference proteome</keyword>
<keyword evidence="3 5" id="KW-1133">Transmembrane helix</keyword>
<name>A0A1L8RE96_9ENTE</name>
<feature type="transmembrane region" description="Helical" evidence="5">
    <location>
        <begin position="212"/>
        <end position="235"/>
    </location>
</feature>
<sequence length="410" mass="43618">MRQQMEKVKIFGWLSGAGLVIGAVVGSVDALFGRVLLAITDFRMSHVWLLLPFLALVGVGIVYMYQRVGGEAAKGMNLVFEVGHGEEEVIPKRLIPLVILGTWLTHLFGGSAGREGVAVQIGATFGNWFERQLPITLKNGKTIFLVAGMAAGFAGLFQTPIAAIFFAMEVLVVGFLHYQALLPAVVAAFTASNVSHALGLEKFTFPLQGAVVLDLATMGKLVGLGLLFGIVGKLFAHSLKQLKTWLTQKLANPLLRIAVVGAVLSVLLLLLGQGRYSGLGTNLISASFTGTIYEWDWLLKLALTVLTLAAGYQGGEVTPLFAIGATLGAAIAPLVGLPLPLVAALGYASVFGGATNTFLAPLFIGAEVFGFAYLPYFFIVSSFAHIVNRQLSIYGLQKVVHGNLEMKRGE</sequence>
<dbReference type="Pfam" id="PF00654">
    <property type="entry name" value="Voltage_CLC"/>
    <property type="match status" value="1"/>
</dbReference>
<organism evidence="6 7">
    <name type="scientific">Enterococcus canis</name>
    <dbReference type="NCBI Taxonomy" id="214095"/>
    <lineage>
        <taxon>Bacteria</taxon>
        <taxon>Bacillati</taxon>
        <taxon>Bacillota</taxon>
        <taxon>Bacilli</taxon>
        <taxon>Lactobacillales</taxon>
        <taxon>Enterococcaceae</taxon>
        <taxon>Enterococcus</taxon>
    </lineage>
</organism>
<keyword evidence="2 5" id="KW-0812">Transmembrane</keyword>
<dbReference type="PANTHER" id="PTHR43427">
    <property type="entry name" value="CHLORIDE CHANNEL PROTEIN CLC-E"/>
    <property type="match status" value="1"/>
</dbReference>
<dbReference type="PANTHER" id="PTHR43427:SF12">
    <property type="entry name" value="CHLORIDE TRANSPORTER"/>
    <property type="match status" value="1"/>
</dbReference>
<dbReference type="GO" id="GO:0015108">
    <property type="term" value="F:chloride transmembrane transporter activity"/>
    <property type="evidence" value="ECO:0007669"/>
    <property type="project" value="InterPro"/>
</dbReference>
<reference evidence="6 7" key="1">
    <citation type="submission" date="2014-12" db="EMBL/GenBank/DDBJ databases">
        <title>Draft genome sequences of 29 type strains of Enterococci.</title>
        <authorList>
            <person name="Zhong Z."/>
            <person name="Sun Z."/>
            <person name="Liu W."/>
            <person name="Zhang W."/>
            <person name="Zhang H."/>
        </authorList>
    </citation>
    <scope>NUCLEOTIDE SEQUENCE [LARGE SCALE GENOMIC DNA]</scope>
    <source>
        <strain evidence="6 7">DSM 17029</strain>
    </source>
</reference>
<dbReference type="SUPFAM" id="SSF81340">
    <property type="entry name" value="Clc chloride channel"/>
    <property type="match status" value="1"/>
</dbReference>
<comment type="caution">
    <text evidence="6">The sequence shown here is derived from an EMBL/GenBank/DDBJ whole genome shotgun (WGS) entry which is preliminary data.</text>
</comment>
<evidence type="ECO:0000256" key="2">
    <source>
        <dbReference type="ARBA" id="ARBA00022692"/>
    </source>
</evidence>
<feature type="transmembrane region" description="Helical" evidence="5">
    <location>
        <begin position="255"/>
        <end position="276"/>
    </location>
</feature>
<feature type="transmembrane region" description="Helical" evidence="5">
    <location>
        <begin position="320"/>
        <end position="337"/>
    </location>
</feature>
<proteinExistence type="predicted"/>
<feature type="transmembrane region" description="Helical" evidence="5">
    <location>
        <begin position="12"/>
        <end position="39"/>
    </location>
</feature>
<feature type="transmembrane region" description="Helical" evidence="5">
    <location>
        <begin position="297"/>
        <end position="314"/>
    </location>
</feature>
<evidence type="ECO:0000256" key="1">
    <source>
        <dbReference type="ARBA" id="ARBA00004141"/>
    </source>
</evidence>